<proteinExistence type="inferred from homology"/>
<dbReference type="InterPro" id="IPR036291">
    <property type="entry name" value="NAD(P)-bd_dom_sf"/>
</dbReference>
<dbReference type="PROSITE" id="PS00061">
    <property type="entry name" value="ADH_SHORT"/>
    <property type="match status" value="1"/>
</dbReference>
<dbReference type="RefSeq" id="WP_177714715.1">
    <property type="nucleotide sequence ID" value="NZ_JACRSQ010000008.1"/>
</dbReference>
<dbReference type="PRINTS" id="PR00080">
    <property type="entry name" value="SDRFAMILY"/>
</dbReference>
<dbReference type="GO" id="GO:0032787">
    <property type="term" value="P:monocarboxylic acid metabolic process"/>
    <property type="evidence" value="ECO:0007669"/>
    <property type="project" value="UniProtKB-ARBA"/>
</dbReference>
<reference evidence="6" key="1">
    <citation type="submission" date="2020-08" db="EMBL/GenBank/DDBJ databases">
        <title>Genome public.</title>
        <authorList>
            <person name="Liu C."/>
            <person name="Sun Q."/>
        </authorList>
    </citation>
    <scope>NUCLEOTIDE SEQUENCE</scope>
    <source>
        <strain evidence="6">NSJ-32</strain>
    </source>
</reference>
<evidence type="ECO:0000256" key="4">
    <source>
        <dbReference type="RuleBase" id="RU000363"/>
    </source>
</evidence>
<keyword evidence="3" id="KW-0443">Lipid metabolism</keyword>
<dbReference type="InterPro" id="IPR050259">
    <property type="entry name" value="SDR"/>
</dbReference>
<dbReference type="InterPro" id="IPR002347">
    <property type="entry name" value="SDR_fam"/>
</dbReference>
<keyword evidence="3" id="KW-0753">Steroid metabolism</keyword>
<organism evidence="6 7">
    <name type="scientific">Bianquea renquensis</name>
    <dbReference type="NCBI Taxonomy" id="2763661"/>
    <lineage>
        <taxon>Bacteria</taxon>
        <taxon>Bacillati</taxon>
        <taxon>Bacillota</taxon>
        <taxon>Clostridia</taxon>
        <taxon>Eubacteriales</taxon>
        <taxon>Bianqueaceae</taxon>
        <taxon>Bianquea</taxon>
    </lineage>
</organism>
<dbReference type="Gene3D" id="3.40.50.720">
    <property type="entry name" value="NAD(P)-binding Rossmann-like Domain"/>
    <property type="match status" value="1"/>
</dbReference>
<comment type="caution">
    <text evidence="6">The sequence shown here is derived from an EMBL/GenBank/DDBJ whole genome shotgun (WGS) entry which is preliminary data.</text>
</comment>
<evidence type="ECO:0000259" key="5">
    <source>
        <dbReference type="SMART" id="SM00822"/>
    </source>
</evidence>
<dbReference type="AlphaFoldDB" id="A0A926DT70"/>
<dbReference type="SMART" id="SM00822">
    <property type="entry name" value="PKS_KR"/>
    <property type="match status" value="1"/>
</dbReference>
<keyword evidence="2" id="KW-0560">Oxidoreductase</keyword>
<evidence type="ECO:0000313" key="7">
    <source>
        <dbReference type="Proteomes" id="UP000657006"/>
    </source>
</evidence>
<dbReference type="InterPro" id="IPR020904">
    <property type="entry name" value="Sc_DH/Rdtase_CS"/>
</dbReference>
<dbReference type="SUPFAM" id="SSF51735">
    <property type="entry name" value="NAD(P)-binding Rossmann-fold domains"/>
    <property type="match status" value="1"/>
</dbReference>
<dbReference type="GO" id="GO:0008202">
    <property type="term" value="P:steroid metabolic process"/>
    <property type="evidence" value="ECO:0007669"/>
    <property type="project" value="UniProtKB-KW"/>
</dbReference>
<dbReference type="Pfam" id="PF00106">
    <property type="entry name" value="adh_short"/>
    <property type="match status" value="1"/>
</dbReference>
<evidence type="ECO:0000313" key="6">
    <source>
        <dbReference type="EMBL" id="MBC8543292.1"/>
    </source>
</evidence>
<sequence length="247" mass="26486">MNSYPAVLITGSSRGIGRAAALSFARQGYQVFINGRPPGTALYELQAQIQDCYRVPCHVIAADVSDYPSMEEAFRKEIYTRVPRLHVLVNNAGISYSGLLQDMPEDAWDQVLNVNLKSVYICSKLAIAPMVQAHEGTILNVSSIWGVRGASCEVAYSASKGAVNAFTQALARELAPSGIRVNAAAFGCIDTAMNQSLAEGERHELEEAIGVGRFGTAEEAAALLTFLASPDSSYINGQIITMDGCFL</sequence>
<keyword evidence="7" id="KW-1185">Reference proteome</keyword>
<evidence type="ECO:0000256" key="2">
    <source>
        <dbReference type="ARBA" id="ARBA00023002"/>
    </source>
</evidence>
<dbReference type="FunFam" id="3.40.50.720:FF:000173">
    <property type="entry name" value="3-oxoacyl-[acyl-carrier protein] reductase"/>
    <property type="match status" value="1"/>
</dbReference>
<feature type="domain" description="Ketoreductase" evidence="5">
    <location>
        <begin position="5"/>
        <end position="187"/>
    </location>
</feature>
<dbReference type="InterPro" id="IPR057326">
    <property type="entry name" value="KR_dom"/>
</dbReference>
<dbReference type="Proteomes" id="UP000657006">
    <property type="component" value="Unassembled WGS sequence"/>
</dbReference>
<dbReference type="PRINTS" id="PR00081">
    <property type="entry name" value="GDHRDH"/>
</dbReference>
<comment type="similarity">
    <text evidence="1 4">Belongs to the short-chain dehydrogenases/reductases (SDR) family.</text>
</comment>
<protein>
    <submittedName>
        <fullName evidence="6">SDR family oxidoreductase</fullName>
    </submittedName>
</protein>
<dbReference type="PANTHER" id="PTHR42879">
    <property type="entry name" value="3-OXOACYL-(ACYL-CARRIER-PROTEIN) REDUCTASE"/>
    <property type="match status" value="1"/>
</dbReference>
<accession>A0A926DT70</accession>
<evidence type="ECO:0000256" key="1">
    <source>
        <dbReference type="ARBA" id="ARBA00006484"/>
    </source>
</evidence>
<dbReference type="GO" id="GO:0016491">
    <property type="term" value="F:oxidoreductase activity"/>
    <property type="evidence" value="ECO:0007669"/>
    <property type="project" value="UniProtKB-KW"/>
</dbReference>
<dbReference type="EMBL" id="JACRSQ010000008">
    <property type="protein sequence ID" value="MBC8543292.1"/>
    <property type="molecule type" value="Genomic_DNA"/>
</dbReference>
<name>A0A926DT70_9FIRM</name>
<dbReference type="PANTHER" id="PTHR42879:SF2">
    <property type="entry name" value="3-OXOACYL-[ACYL-CARRIER-PROTEIN] REDUCTASE FABG"/>
    <property type="match status" value="1"/>
</dbReference>
<gene>
    <name evidence="6" type="ORF">H8730_07020</name>
</gene>
<evidence type="ECO:0000256" key="3">
    <source>
        <dbReference type="ARBA" id="ARBA00023221"/>
    </source>
</evidence>